<dbReference type="GO" id="GO:0008999">
    <property type="term" value="F:protein-N-terminal-alanine acetyltransferase activity"/>
    <property type="evidence" value="ECO:0007669"/>
    <property type="project" value="TreeGrafter"/>
</dbReference>
<dbReference type="Gene3D" id="3.40.630.30">
    <property type="match status" value="1"/>
</dbReference>
<accession>A0A8H6MLM8</accession>
<dbReference type="SUPFAM" id="SSF55729">
    <property type="entry name" value="Acyl-CoA N-acyltransferases (Nat)"/>
    <property type="match status" value="1"/>
</dbReference>
<sequence length="237" mass="26643">MAQPIGPPAPTGSATFPTREPLYGRYTSVVPLEVSHAKTLFKHVGGQKNAHLWTYLFQEPFLDSAKFEEAVAQWSASKDPLYFVVLSAPASDPASEPVGFLTYMSIVLDHLRIELGSVCFGEKLKRTRQATEAFYMLKKRAFEELGYSRFEWKANNLNAPSLAAAGRLGFVFEGVFRKHMVIKGRRRDTAWFSITDDEWPVVKGGLEAWLSSENFDEQGKQRKALKQCREDFAAAQA</sequence>
<evidence type="ECO:0000313" key="3">
    <source>
        <dbReference type="Proteomes" id="UP000639643"/>
    </source>
</evidence>
<comment type="caution">
    <text evidence="2">The sequence shown here is derived from an EMBL/GenBank/DDBJ whole genome shotgun (WGS) entry which is preliminary data.</text>
</comment>
<dbReference type="Proteomes" id="UP000639643">
    <property type="component" value="Unassembled WGS sequence"/>
</dbReference>
<dbReference type="InterPro" id="IPR016181">
    <property type="entry name" value="Acyl_CoA_acyltransferase"/>
</dbReference>
<dbReference type="InterPro" id="IPR000182">
    <property type="entry name" value="GNAT_dom"/>
</dbReference>
<keyword evidence="2" id="KW-0808">Transferase</keyword>
<name>A0A8H6MLM8_9PEZI</name>
<dbReference type="FunFam" id="3.40.630.30:FF:000047">
    <property type="entry name" value="Acetyltransferase, GNAT family"/>
    <property type="match status" value="1"/>
</dbReference>
<reference evidence="2" key="1">
    <citation type="journal article" date="2020" name="Phytopathology">
        <title>Genome Sequence Resources of Colletotrichum truncatum, C. plurivorum, C. musicola, and C. sojae: Four Species Pathogenic to Soybean (Glycine max).</title>
        <authorList>
            <person name="Rogerio F."/>
            <person name="Boufleur T.R."/>
            <person name="Ciampi-Guillardi M."/>
            <person name="Sukno S.A."/>
            <person name="Thon M.R."/>
            <person name="Massola Junior N.S."/>
            <person name="Baroncelli R."/>
        </authorList>
    </citation>
    <scope>NUCLEOTIDE SEQUENCE</scope>
    <source>
        <strain evidence="2">LFN0074</strain>
    </source>
</reference>
<dbReference type="Pfam" id="PF13302">
    <property type="entry name" value="Acetyltransf_3"/>
    <property type="match status" value="1"/>
</dbReference>
<dbReference type="EMBL" id="WIGM01001477">
    <property type="protein sequence ID" value="KAF6796404.1"/>
    <property type="molecule type" value="Genomic_DNA"/>
</dbReference>
<dbReference type="GO" id="GO:1990189">
    <property type="term" value="F:protein N-terminal-serine acetyltransferase activity"/>
    <property type="evidence" value="ECO:0007669"/>
    <property type="project" value="TreeGrafter"/>
</dbReference>
<dbReference type="OrthoDB" id="41238at2759"/>
<dbReference type="InterPro" id="IPR051908">
    <property type="entry name" value="Ribosomal_N-acetyltransferase"/>
</dbReference>
<evidence type="ECO:0000259" key="1">
    <source>
        <dbReference type="Pfam" id="PF13302"/>
    </source>
</evidence>
<proteinExistence type="predicted"/>
<gene>
    <name evidence="2" type="ORF">CMUS01_15866</name>
</gene>
<organism evidence="2 3">
    <name type="scientific">Colletotrichum musicola</name>
    <dbReference type="NCBI Taxonomy" id="2175873"/>
    <lineage>
        <taxon>Eukaryota</taxon>
        <taxon>Fungi</taxon>
        <taxon>Dikarya</taxon>
        <taxon>Ascomycota</taxon>
        <taxon>Pezizomycotina</taxon>
        <taxon>Sordariomycetes</taxon>
        <taxon>Hypocreomycetidae</taxon>
        <taxon>Glomerellales</taxon>
        <taxon>Glomerellaceae</taxon>
        <taxon>Colletotrichum</taxon>
        <taxon>Colletotrichum orchidearum species complex</taxon>
    </lineage>
</organism>
<dbReference type="PANTHER" id="PTHR43441:SF2">
    <property type="entry name" value="FAMILY ACETYLTRANSFERASE, PUTATIVE (AFU_ORTHOLOGUE AFUA_7G00850)-RELATED"/>
    <property type="match status" value="1"/>
</dbReference>
<feature type="domain" description="N-acetyltransferase" evidence="1">
    <location>
        <begin position="31"/>
        <end position="171"/>
    </location>
</feature>
<evidence type="ECO:0000313" key="2">
    <source>
        <dbReference type="EMBL" id="KAF6796404.1"/>
    </source>
</evidence>
<protein>
    <submittedName>
        <fullName evidence="2">GNAT family acetyltransferase</fullName>
    </submittedName>
</protein>
<keyword evidence="3" id="KW-1185">Reference proteome</keyword>
<dbReference type="AlphaFoldDB" id="A0A8H6MLM8"/>
<dbReference type="PANTHER" id="PTHR43441">
    <property type="entry name" value="RIBOSOMAL-PROTEIN-SERINE ACETYLTRANSFERASE"/>
    <property type="match status" value="1"/>
</dbReference>